<evidence type="ECO:0008006" key="4">
    <source>
        <dbReference type="Google" id="ProtNLM"/>
    </source>
</evidence>
<dbReference type="PATRIC" id="fig|1210046.3.peg.3082"/>
<keyword evidence="1" id="KW-0812">Transmembrane</keyword>
<dbReference type="PANTHER" id="PTHR36974">
    <property type="entry name" value="MEMBRANE PROTEIN-RELATED"/>
    <property type="match status" value="1"/>
</dbReference>
<accession>K1E3B0</accession>
<dbReference type="RefSeq" id="WP_007929990.1">
    <property type="nucleotide sequence ID" value="NZ_ALWX01000105.1"/>
</dbReference>
<keyword evidence="1" id="KW-0472">Membrane</keyword>
<evidence type="ECO:0000313" key="2">
    <source>
        <dbReference type="EMBL" id="EKA59822.1"/>
    </source>
</evidence>
<keyword evidence="1" id="KW-1133">Transmembrane helix</keyword>
<dbReference type="STRING" id="1210046.B277_16144"/>
<reference evidence="2 3" key="1">
    <citation type="journal article" date="2012" name="J. Bacteriol.">
        <title>Genome Sequence of Janibacter hoylei MTCC8307, Isolated from the Stratospheric Air.</title>
        <authorList>
            <person name="Pawar S.P."/>
            <person name="Dhotre D.P."/>
            <person name="Shetty S.A."/>
            <person name="Chowdhury S.P."/>
            <person name="Chaudhari B.L."/>
            <person name="Shouche Y.S."/>
        </authorList>
    </citation>
    <scope>NUCLEOTIDE SEQUENCE [LARGE SCALE GENOMIC DNA]</scope>
    <source>
        <strain evidence="2 3">PVAS-1</strain>
    </source>
</reference>
<dbReference type="Proteomes" id="UP000004474">
    <property type="component" value="Unassembled WGS sequence"/>
</dbReference>
<dbReference type="AlphaFoldDB" id="K1E3B0"/>
<feature type="transmembrane region" description="Helical" evidence="1">
    <location>
        <begin position="65"/>
        <end position="84"/>
    </location>
</feature>
<organism evidence="2 3">
    <name type="scientific">Janibacter hoylei PVAS-1</name>
    <dbReference type="NCBI Taxonomy" id="1210046"/>
    <lineage>
        <taxon>Bacteria</taxon>
        <taxon>Bacillati</taxon>
        <taxon>Actinomycetota</taxon>
        <taxon>Actinomycetes</taxon>
        <taxon>Micrococcales</taxon>
        <taxon>Intrasporangiaceae</taxon>
        <taxon>Janibacter</taxon>
    </lineage>
</organism>
<name>K1E3B0_9MICO</name>
<comment type="caution">
    <text evidence="2">The sequence shown here is derived from an EMBL/GenBank/DDBJ whole genome shotgun (WGS) entry which is preliminary data.</text>
</comment>
<feature type="transmembrane region" description="Helical" evidence="1">
    <location>
        <begin position="126"/>
        <end position="145"/>
    </location>
</feature>
<evidence type="ECO:0000313" key="3">
    <source>
        <dbReference type="Proteomes" id="UP000004474"/>
    </source>
</evidence>
<dbReference type="PANTHER" id="PTHR36974:SF1">
    <property type="entry name" value="DOXX FAMILY MEMBRANE PROTEIN"/>
    <property type="match status" value="1"/>
</dbReference>
<protein>
    <recommendedName>
        <fullName evidence="4">DoxX family membrane protein</fullName>
    </recommendedName>
</protein>
<feature type="transmembrane region" description="Helical" evidence="1">
    <location>
        <begin position="91"/>
        <end position="111"/>
    </location>
</feature>
<proteinExistence type="predicted"/>
<sequence length="153" mass="16335">MARFTRLTESLRSLAEPAPPATRGQNAARLGLGTFMSFAGASHLTFARDDFQAQVPDWFPIDKDAVVLGSGVMELAFGAALLALPKRRAAVGVALAAFYVAIFPGNIAQYAERHDAFGLDTDGKRLARLFGQPALVAAALMAAGFPRRGMKKR</sequence>
<dbReference type="EMBL" id="ALWX01000105">
    <property type="protein sequence ID" value="EKA59822.1"/>
    <property type="molecule type" value="Genomic_DNA"/>
</dbReference>
<gene>
    <name evidence="2" type="ORF">B277_16144</name>
</gene>
<evidence type="ECO:0000256" key="1">
    <source>
        <dbReference type="SAM" id="Phobius"/>
    </source>
</evidence>
<dbReference type="eggNOG" id="COG4270">
    <property type="taxonomic scope" value="Bacteria"/>
</dbReference>